<name>A0ABN9WXD1_9DINO</name>
<feature type="non-terminal residue" evidence="1">
    <location>
        <position position="422"/>
    </location>
</feature>
<evidence type="ECO:0000313" key="2">
    <source>
        <dbReference type="Proteomes" id="UP001189429"/>
    </source>
</evidence>
<gene>
    <name evidence="1" type="ORF">PCOR1329_LOCUS70400</name>
</gene>
<protein>
    <submittedName>
        <fullName evidence="1">Uncharacterized protein</fullName>
    </submittedName>
</protein>
<evidence type="ECO:0000313" key="1">
    <source>
        <dbReference type="EMBL" id="CAK0890076.1"/>
    </source>
</evidence>
<keyword evidence="2" id="KW-1185">Reference proteome</keyword>
<proteinExistence type="predicted"/>
<accession>A0ABN9WXD1</accession>
<organism evidence="1 2">
    <name type="scientific">Prorocentrum cordatum</name>
    <dbReference type="NCBI Taxonomy" id="2364126"/>
    <lineage>
        <taxon>Eukaryota</taxon>
        <taxon>Sar</taxon>
        <taxon>Alveolata</taxon>
        <taxon>Dinophyceae</taxon>
        <taxon>Prorocentrales</taxon>
        <taxon>Prorocentraceae</taxon>
        <taxon>Prorocentrum</taxon>
    </lineage>
</organism>
<reference evidence="1" key="1">
    <citation type="submission" date="2023-10" db="EMBL/GenBank/DDBJ databases">
        <authorList>
            <person name="Chen Y."/>
            <person name="Shah S."/>
            <person name="Dougan E. K."/>
            <person name="Thang M."/>
            <person name="Chan C."/>
        </authorList>
    </citation>
    <scope>NUCLEOTIDE SEQUENCE [LARGE SCALE GENOMIC DNA]</scope>
</reference>
<dbReference type="Proteomes" id="UP001189429">
    <property type="component" value="Unassembled WGS sequence"/>
</dbReference>
<sequence>MLGGRHSGALDRAMAKILRRIARGMMRLTHEDGSTRCHSNNEVFKWWRMPRCATALCIRRLRWYLTWARHPEDFGSVLAAVSGTPELDRLCGIKRLENGSAHAASTPWAQQVIKHCQALAEITEGVANWHPQGHSDISMFQTGTRAMCDYEEPDLRGWSGSGAAKGHLLGPPGIRAGMAPMEGISETVAESQKEDAASVGASLIRAIDTLNNILALMDGSNTHGHAMVNDSIKLRKVSEGCKARSSKNNEQNEDEYFWEEDMSNNHISIDATTDFRAAPPKGTREEGLEKHDKFSGHNLKNAVRMLIVFAGGKKSQSAAPKTELERRPVCFCDRRAGRPRQSAIVGRRDFRYAVERIGVFGEPNFQSLIDVFLQTSAGRHGLVSFGRRAGGLRSPGARLRRGRAGRRGLCALVDAPAEGPTA</sequence>
<dbReference type="EMBL" id="CAUYUJ010019293">
    <property type="protein sequence ID" value="CAK0890076.1"/>
    <property type="molecule type" value="Genomic_DNA"/>
</dbReference>
<comment type="caution">
    <text evidence="1">The sequence shown here is derived from an EMBL/GenBank/DDBJ whole genome shotgun (WGS) entry which is preliminary data.</text>
</comment>